<evidence type="ECO:0000313" key="5">
    <source>
        <dbReference type="Proteomes" id="UP000694569"/>
    </source>
</evidence>
<dbReference type="SUPFAM" id="SSF47095">
    <property type="entry name" value="HMG-box"/>
    <property type="match status" value="1"/>
</dbReference>
<evidence type="ECO:0000256" key="2">
    <source>
        <dbReference type="SAM" id="MobiDB-lite"/>
    </source>
</evidence>
<feature type="compositionally biased region" description="Low complexity" evidence="2">
    <location>
        <begin position="297"/>
        <end position="309"/>
    </location>
</feature>
<keyword evidence="1" id="KW-0539">Nucleus</keyword>
<protein>
    <submittedName>
        <fullName evidence="4">HMG-box containing 4</fullName>
    </submittedName>
</protein>
<feature type="compositionally biased region" description="Basic residues" evidence="2">
    <location>
        <begin position="255"/>
        <end position="282"/>
    </location>
</feature>
<dbReference type="Gene3D" id="1.10.30.10">
    <property type="entry name" value="High mobility group box domain"/>
    <property type="match status" value="1"/>
</dbReference>
<feature type="domain" description="HMG box" evidence="3">
    <location>
        <begin position="357"/>
        <end position="425"/>
    </location>
</feature>
<reference evidence="4" key="2">
    <citation type="submission" date="2025-09" db="UniProtKB">
        <authorList>
            <consortium name="Ensembl"/>
        </authorList>
    </citation>
    <scope>IDENTIFICATION</scope>
</reference>
<evidence type="ECO:0000259" key="3">
    <source>
        <dbReference type="PROSITE" id="PS50118"/>
    </source>
</evidence>
<keyword evidence="1" id="KW-0238">DNA-binding</keyword>
<name>A0A8C5QN37_9ANUR</name>
<dbReference type="InterPro" id="IPR048016">
    <property type="entry name" value="HMGXB4_HMG-box"/>
</dbReference>
<feature type="compositionally biased region" description="Basic and acidic residues" evidence="2">
    <location>
        <begin position="141"/>
        <end position="151"/>
    </location>
</feature>
<dbReference type="Pfam" id="PF00505">
    <property type="entry name" value="HMG_box"/>
    <property type="match status" value="1"/>
</dbReference>
<evidence type="ECO:0000256" key="1">
    <source>
        <dbReference type="PROSITE-ProRule" id="PRU00267"/>
    </source>
</evidence>
<dbReference type="PRINTS" id="PR00886">
    <property type="entry name" value="HIGHMOBLTY12"/>
</dbReference>
<organism evidence="4 5">
    <name type="scientific">Leptobrachium leishanense</name>
    <name type="common">Leishan spiny toad</name>
    <dbReference type="NCBI Taxonomy" id="445787"/>
    <lineage>
        <taxon>Eukaryota</taxon>
        <taxon>Metazoa</taxon>
        <taxon>Chordata</taxon>
        <taxon>Craniata</taxon>
        <taxon>Vertebrata</taxon>
        <taxon>Euteleostomi</taxon>
        <taxon>Amphibia</taxon>
        <taxon>Batrachia</taxon>
        <taxon>Anura</taxon>
        <taxon>Pelobatoidea</taxon>
        <taxon>Megophryidae</taxon>
        <taxon>Leptobrachium</taxon>
    </lineage>
</organism>
<reference evidence="4" key="1">
    <citation type="submission" date="2025-08" db="UniProtKB">
        <authorList>
            <consortium name="Ensembl"/>
        </authorList>
    </citation>
    <scope>IDENTIFICATION</scope>
</reference>
<feature type="compositionally biased region" description="Pro residues" evidence="2">
    <location>
        <begin position="310"/>
        <end position="336"/>
    </location>
</feature>
<dbReference type="InterPro" id="IPR036910">
    <property type="entry name" value="HMG_box_dom_sf"/>
</dbReference>
<feature type="region of interest" description="Disordered" evidence="2">
    <location>
        <begin position="415"/>
        <end position="461"/>
    </location>
</feature>
<dbReference type="InterPro" id="IPR042477">
    <property type="entry name" value="HMGXB4"/>
</dbReference>
<dbReference type="Ensembl" id="ENSLLET00000041839.1">
    <property type="protein sequence ID" value="ENSLLEP00000040211.1"/>
    <property type="gene ID" value="ENSLLEG00000025602.1"/>
</dbReference>
<dbReference type="SMART" id="SM00398">
    <property type="entry name" value="HMG"/>
    <property type="match status" value="1"/>
</dbReference>
<feature type="DNA-binding region" description="HMG box" evidence="1">
    <location>
        <begin position="357"/>
        <end position="425"/>
    </location>
</feature>
<feature type="compositionally biased region" description="Basic and acidic residues" evidence="2">
    <location>
        <begin position="205"/>
        <end position="214"/>
    </location>
</feature>
<proteinExistence type="predicted"/>
<dbReference type="InterPro" id="IPR025228">
    <property type="entry name" value="DUF4171"/>
</dbReference>
<dbReference type="CDD" id="cd21982">
    <property type="entry name" value="HMG-box_HMGXB4"/>
    <property type="match status" value="1"/>
</dbReference>
<dbReference type="GO" id="GO:0003677">
    <property type="term" value="F:DNA binding"/>
    <property type="evidence" value="ECO:0007669"/>
    <property type="project" value="UniProtKB-UniRule"/>
</dbReference>
<keyword evidence="5" id="KW-1185">Reference proteome</keyword>
<dbReference type="Proteomes" id="UP000694569">
    <property type="component" value="Unplaced"/>
</dbReference>
<dbReference type="GO" id="GO:0005634">
    <property type="term" value="C:nucleus"/>
    <property type="evidence" value="ECO:0007669"/>
    <property type="project" value="UniProtKB-UniRule"/>
</dbReference>
<feature type="compositionally biased region" description="Low complexity" evidence="2">
    <location>
        <begin position="431"/>
        <end position="451"/>
    </location>
</feature>
<dbReference type="GeneTree" id="ENSGT00390000012436"/>
<gene>
    <name evidence="4" type="primary">HMGXB4</name>
</gene>
<dbReference type="PROSITE" id="PS50118">
    <property type="entry name" value="HMG_BOX_2"/>
    <property type="match status" value="1"/>
</dbReference>
<feature type="compositionally biased region" description="Polar residues" evidence="2">
    <location>
        <begin position="226"/>
        <end position="239"/>
    </location>
</feature>
<dbReference type="AlphaFoldDB" id="A0A8C5QN37"/>
<feature type="region of interest" description="Disordered" evidence="2">
    <location>
        <begin position="1"/>
        <end position="365"/>
    </location>
</feature>
<accession>A0A8C5QN37</accession>
<sequence>MEDVGLAAGRTQREKKRSYKDLLREEEETAEEVRKSSKKRPKEAEGLPPGPECHKKKKKHSLEDAYHADLPSPDSLKKKKKPSLPIKTSPSDTAMDLLKAITSPIPSSSKIPCKKPEKIIASPVSFPPAPPVQRKEHRKKSSEVPREDPPHQAKKPKPLTLREPDGLKMKLILSPKETSEEPVTSPHRSPVLGEVTGAKKTTKKIQREETESKSSHKKHKKESHTPRPSGTPESVSSSGDVEAGDLVIDDLLREGKKKKKSKKSKKKKDKHKDEKHRKHSKSKRENSADGSPPPIQSPTLPLSPTSTTVTPPPPPAPLAAPLPPPPLPPPVIPQPEVPLDKKKKKEETEKQQQQQPKKKNMSAYQVFSKEYRSSIIAEHPGIDFGELSKKLAEVWKQLPEKDKLVWKQKAQYLQHKQNKAEATTVKRKSSSSDPSKRSSSSLSSPNKKSPSTVLPISSSPAKVPDTEPIDVAAHLQLLGESLSLIGHRLQETEGMVAVSGSLSVLLDSILCGLGPLVCLTSHVPQLNGCPKQVLSNTLDNIAYVMPGL</sequence>
<dbReference type="PANTHER" id="PTHR46584">
    <property type="entry name" value="HMG DOMAIN-CONTAINING PROTEIN 4"/>
    <property type="match status" value="1"/>
</dbReference>
<dbReference type="Pfam" id="PF13775">
    <property type="entry name" value="DUF4171"/>
    <property type="match status" value="1"/>
</dbReference>
<dbReference type="PANTHER" id="PTHR46584:SF1">
    <property type="entry name" value="HMG DOMAIN-CONTAINING PROTEIN 4"/>
    <property type="match status" value="1"/>
</dbReference>
<dbReference type="InterPro" id="IPR009071">
    <property type="entry name" value="HMG_box_dom"/>
</dbReference>
<evidence type="ECO:0000313" key="4">
    <source>
        <dbReference type="Ensembl" id="ENSLLEP00000040211.1"/>
    </source>
</evidence>
<dbReference type="OrthoDB" id="4777606at2759"/>